<proteinExistence type="predicted"/>
<reference evidence="1 2" key="1">
    <citation type="submission" date="2020-05" db="EMBL/GenBank/DDBJ databases">
        <title>MicrobeNet Type strains.</title>
        <authorList>
            <person name="Nicholson A.C."/>
        </authorList>
    </citation>
    <scope>NUCLEOTIDE SEQUENCE [LARGE SCALE GENOMIC DNA]</scope>
    <source>
        <strain evidence="1 2">JCM 14282</strain>
    </source>
</reference>
<dbReference type="RefSeq" id="WP_167035126.1">
    <property type="nucleotide sequence ID" value="NZ_BAAANA010000002.1"/>
</dbReference>
<name>A0A7Y2PZT2_9MICO</name>
<protein>
    <submittedName>
        <fullName evidence="1">Uncharacterized protein</fullName>
    </submittedName>
</protein>
<evidence type="ECO:0000313" key="2">
    <source>
        <dbReference type="Proteomes" id="UP000543598"/>
    </source>
</evidence>
<dbReference type="AlphaFoldDB" id="A0A7Y2PZT2"/>
<comment type="caution">
    <text evidence="1">The sequence shown here is derived from an EMBL/GenBank/DDBJ whole genome shotgun (WGS) entry which is preliminary data.</text>
</comment>
<organism evidence="1 2">
    <name type="scientific">Microbacterium ulmi</name>
    <dbReference type="NCBI Taxonomy" id="179095"/>
    <lineage>
        <taxon>Bacteria</taxon>
        <taxon>Bacillati</taxon>
        <taxon>Actinomycetota</taxon>
        <taxon>Actinomycetes</taxon>
        <taxon>Micrococcales</taxon>
        <taxon>Microbacteriaceae</taxon>
        <taxon>Microbacterium</taxon>
    </lineage>
</organism>
<dbReference type="EMBL" id="JABEMB010000023">
    <property type="protein sequence ID" value="NNH04796.1"/>
    <property type="molecule type" value="Genomic_DNA"/>
</dbReference>
<sequence>MNRRTVVALSAAATAAGVVVLREGLVELVFRRVVDGLAASAGHRLSGGAFMPTPVEIA</sequence>
<gene>
    <name evidence="1" type="ORF">HLA99_13160</name>
</gene>
<dbReference type="Proteomes" id="UP000543598">
    <property type="component" value="Unassembled WGS sequence"/>
</dbReference>
<evidence type="ECO:0000313" key="1">
    <source>
        <dbReference type="EMBL" id="NNH04796.1"/>
    </source>
</evidence>
<accession>A0A7Y2PZT2</accession>
<keyword evidence="2" id="KW-1185">Reference proteome</keyword>